<dbReference type="InterPro" id="IPR036770">
    <property type="entry name" value="Ankyrin_rpt-contain_sf"/>
</dbReference>
<dbReference type="Proteomes" id="UP001345013">
    <property type="component" value="Unassembled WGS sequence"/>
</dbReference>
<reference evidence="4 5" key="1">
    <citation type="submission" date="2023-08" db="EMBL/GenBank/DDBJ databases">
        <title>Black Yeasts Isolated from many extreme environments.</title>
        <authorList>
            <person name="Coleine C."/>
            <person name="Stajich J.E."/>
            <person name="Selbmann L."/>
        </authorList>
    </citation>
    <scope>NUCLEOTIDE SEQUENCE [LARGE SCALE GENOMIC DNA]</scope>
    <source>
        <strain evidence="4 5">CCFEE 5885</strain>
    </source>
</reference>
<dbReference type="Pfam" id="PF06985">
    <property type="entry name" value="HET"/>
    <property type="match status" value="1"/>
</dbReference>
<dbReference type="InterPro" id="IPR002110">
    <property type="entry name" value="Ankyrin_rpt"/>
</dbReference>
<gene>
    <name evidence="4" type="ORF">LTR24_000014</name>
</gene>
<name>A0ABR0KPN4_9EURO</name>
<proteinExistence type="predicted"/>
<feature type="region of interest" description="Disordered" evidence="2">
    <location>
        <begin position="980"/>
        <end position="1003"/>
    </location>
</feature>
<evidence type="ECO:0000256" key="2">
    <source>
        <dbReference type="SAM" id="MobiDB-lite"/>
    </source>
</evidence>
<comment type="caution">
    <text evidence="4">The sequence shown here is derived from an EMBL/GenBank/DDBJ whole genome shotgun (WGS) entry which is preliminary data.</text>
</comment>
<evidence type="ECO:0000256" key="1">
    <source>
        <dbReference type="PROSITE-ProRule" id="PRU00023"/>
    </source>
</evidence>
<dbReference type="PANTHER" id="PTHR24148:SF64">
    <property type="entry name" value="HETEROKARYON INCOMPATIBILITY DOMAIN-CONTAINING PROTEIN"/>
    <property type="match status" value="1"/>
</dbReference>
<organism evidence="4 5">
    <name type="scientific">Lithohypha guttulata</name>
    <dbReference type="NCBI Taxonomy" id="1690604"/>
    <lineage>
        <taxon>Eukaryota</taxon>
        <taxon>Fungi</taxon>
        <taxon>Dikarya</taxon>
        <taxon>Ascomycota</taxon>
        <taxon>Pezizomycotina</taxon>
        <taxon>Eurotiomycetes</taxon>
        <taxon>Chaetothyriomycetidae</taxon>
        <taxon>Chaetothyriales</taxon>
        <taxon>Trichomeriaceae</taxon>
        <taxon>Lithohypha</taxon>
    </lineage>
</organism>
<dbReference type="Gene3D" id="1.25.40.20">
    <property type="entry name" value="Ankyrin repeat-containing domain"/>
    <property type="match status" value="1"/>
</dbReference>
<dbReference type="InterPro" id="IPR010730">
    <property type="entry name" value="HET"/>
</dbReference>
<feature type="domain" description="Heterokaryon incompatibility" evidence="3">
    <location>
        <begin position="334"/>
        <end position="447"/>
    </location>
</feature>
<dbReference type="SUPFAM" id="SSF48403">
    <property type="entry name" value="Ankyrin repeat"/>
    <property type="match status" value="1"/>
</dbReference>
<dbReference type="SMART" id="SM00248">
    <property type="entry name" value="ANK"/>
    <property type="match status" value="3"/>
</dbReference>
<dbReference type="PROSITE" id="PS50297">
    <property type="entry name" value="ANK_REP_REGION"/>
    <property type="match status" value="1"/>
</dbReference>
<protein>
    <recommendedName>
        <fullName evidence="3">Heterokaryon incompatibility domain-containing protein</fullName>
    </recommendedName>
</protein>
<dbReference type="PANTHER" id="PTHR24148">
    <property type="entry name" value="ANKYRIN REPEAT DOMAIN-CONTAINING PROTEIN 39 HOMOLOG-RELATED"/>
    <property type="match status" value="1"/>
</dbReference>
<feature type="repeat" description="ANK" evidence="1">
    <location>
        <begin position="226"/>
        <end position="258"/>
    </location>
</feature>
<dbReference type="Pfam" id="PF12796">
    <property type="entry name" value="Ank_2"/>
    <property type="match status" value="1"/>
</dbReference>
<dbReference type="PROSITE" id="PS50088">
    <property type="entry name" value="ANK_REPEAT"/>
    <property type="match status" value="2"/>
</dbReference>
<feature type="region of interest" description="Disordered" evidence="2">
    <location>
        <begin position="739"/>
        <end position="769"/>
    </location>
</feature>
<evidence type="ECO:0000313" key="5">
    <source>
        <dbReference type="Proteomes" id="UP001345013"/>
    </source>
</evidence>
<feature type="repeat" description="ANK" evidence="1">
    <location>
        <begin position="259"/>
        <end position="291"/>
    </location>
</feature>
<keyword evidence="5" id="KW-1185">Reference proteome</keyword>
<dbReference type="EMBL" id="JAVRRG010000001">
    <property type="protein sequence ID" value="KAK5102455.1"/>
    <property type="molecule type" value="Genomic_DNA"/>
</dbReference>
<evidence type="ECO:0000259" key="3">
    <source>
        <dbReference type="Pfam" id="PF06985"/>
    </source>
</evidence>
<sequence>MAGQGFEPLVRTEEDEAAGLYPIQAPGGPVIRLTQRQVDVMNMPMQRRQHVPPAELVELGKVLMAAAKASIDDALHNMDEHPEQAPELVPEPWVKFDTSHATPPMLRLRSFEYTPLTKPTSIRLIRLLPEDDNGMLQMVMEEYDLDVHIPSYFCLSYCWSNPHAISNTFNYYEKYAEDYDIQSLYPIACNGQLMYVRANLYDALQQLPDAPGLQLKRWYTFHGDRQRVTDLQVAAAEGDVALVKTNLFRGANIDAKDTAGRTALTFAAIKGHTPVVRTLLEAGADPQIRDHRGLTCLDHALVYGRAGITDLLLTFDNSRINRYQRKHKHIGRGANLWIDAICINQWDTKEKSLQVAVMDRIYTQATFVAMWLGKDEGHAAAAAQAVDKLFVAAGSKHLGESGIVPYRDASPEVYAHAGIPYISMREWMALAALYLRQNFTRLWCLQEIVLQDDIVMYMGEVEVPFHEFLMVTEQLHVLQQKFAVPPSTMFRPFYNAPIEAEAHLISELRMRKAIDDAPESTRRAWFNDTKRFWRGEGKPSRIPLSEMIMSTITFNCYDPRDRVYALIGMCKNHPESPELAINYDKPYEEIYTDIMRLMLKGIRGQDQPSLEMVACIKDSAHKQNENLPSWVVHFGQPGISPFRMYHFSAAGSESENFDLDLSLSGRYNELVVEGKRIDVVKDAATKRPGRKRVTMFDFDPAWTALVLSLPQVYFYTNQPRTEVLWRTLCADSTATEDVVRARNSQSEQSQDCPMHGQKRDSHSSSPSSYAHQFRDQLCAMLLAHAERAADSELRFKLTRGGILLQALMSLQLREGGVNAIRAPSEEEIAHITDTSLTGPHFSSPVMQEALAQLEALHQADNTKGGGPGCATPSLDQVVAYLEDPKWRVWRKNALPGDSTVVAQYTTGADLPEPASDVQAMDDLPPGEEGFRAQFSRYNGGRRLFVTGQNQFLGLGAMSMEAGDEVWVLKGSKVPFLLRKMGEEEEEDDDEAARTSGGKGKGKPKIQRTYYKYIGDLYVHGIMHGEAVEAAGEWEKIVLI</sequence>
<evidence type="ECO:0000313" key="4">
    <source>
        <dbReference type="EMBL" id="KAK5102455.1"/>
    </source>
</evidence>
<keyword evidence="1" id="KW-0040">ANK repeat</keyword>
<accession>A0ABR0KPN4</accession>
<feature type="compositionally biased region" description="Polar residues" evidence="2">
    <location>
        <begin position="742"/>
        <end position="751"/>
    </location>
</feature>
<dbReference type="InterPro" id="IPR052895">
    <property type="entry name" value="HetReg/Transcr_Mod"/>
</dbReference>